<dbReference type="RefSeq" id="WP_089672544.1">
    <property type="nucleotide sequence ID" value="NZ_CP024845.1"/>
</dbReference>
<keyword evidence="1" id="KW-1133">Transmembrane helix</keyword>
<proteinExistence type="predicted"/>
<dbReference type="InterPro" id="IPR058328">
    <property type="entry name" value="DUF8015"/>
</dbReference>
<accession>A0A2H4PZ81</accession>
<accession>A0A1H6UCY2</accession>
<dbReference type="AlphaFoldDB" id="A0A1H6UCY2"/>
<keyword evidence="1" id="KW-0812">Transmembrane</keyword>
<evidence type="ECO:0000256" key="1">
    <source>
        <dbReference type="SAM" id="Phobius"/>
    </source>
</evidence>
<evidence type="ECO:0000313" key="2">
    <source>
        <dbReference type="EMBL" id="SEI90263.1"/>
    </source>
</evidence>
<dbReference type="KEGG" id="hae:halTADL_0606"/>
<keyword evidence="1" id="KW-0472">Membrane</keyword>
<protein>
    <submittedName>
        <fullName evidence="2">Uncharacterized protein</fullName>
    </submittedName>
</protein>
<gene>
    <name evidence="2" type="ORF">SAMN05444271_11140</name>
</gene>
<dbReference type="Proteomes" id="UP000198888">
    <property type="component" value="Unassembled WGS sequence"/>
</dbReference>
<evidence type="ECO:0000313" key="3">
    <source>
        <dbReference type="Proteomes" id="UP000198888"/>
    </source>
</evidence>
<feature type="transmembrane region" description="Helical" evidence="1">
    <location>
        <begin position="20"/>
        <end position="40"/>
    </location>
</feature>
<organism evidence="2 3">
    <name type="scientific">Halohasta litchfieldiae</name>
    <dbReference type="NCBI Taxonomy" id="1073996"/>
    <lineage>
        <taxon>Archaea</taxon>
        <taxon>Methanobacteriati</taxon>
        <taxon>Methanobacteriota</taxon>
        <taxon>Stenosarchaea group</taxon>
        <taxon>Halobacteria</taxon>
        <taxon>Halobacteriales</taxon>
        <taxon>Haloferacaceae</taxon>
        <taxon>Halohasta</taxon>
    </lineage>
</organism>
<name>A0A1H6UCY2_9EURY</name>
<feature type="transmembrane region" description="Helical" evidence="1">
    <location>
        <begin position="46"/>
        <end position="68"/>
    </location>
</feature>
<dbReference type="GeneID" id="35001423"/>
<dbReference type="EMBL" id="FNYR01000011">
    <property type="protein sequence ID" value="SEI90263.1"/>
    <property type="molecule type" value="Genomic_DNA"/>
</dbReference>
<keyword evidence="3" id="KW-1185">Reference proteome</keyword>
<reference evidence="2 3" key="1">
    <citation type="submission" date="2016-10" db="EMBL/GenBank/DDBJ databases">
        <authorList>
            <person name="de Groot N.N."/>
        </authorList>
    </citation>
    <scope>NUCLEOTIDE SEQUENCE [LARGE SCALE GENOMIC DNA]</scope>
    <source>
        <strain evidence="2 3">DSM 22187</strain>
    </source>
</reference>
<dbReference type="Pfam" id="PF26047">
    <property type="entry name" value="DUF8015"/>
    <property type="match status" value="1"/>
</dbReference>
<sequence length="89" mass="9550">MSRNHSQVETADGDRRPSQFDLLLAAIPLALLAGLSSVFLFSVPQFVGVALGAAIAAGLIGYSVYAVARIMSRSNSREPRLHERSHQAD</sequence>